<dbReference type="AlphaFoldDB" id="A0ABD3TJ68"/>
<feature type="domain" description="TRPM-like" evidence="5">
    <location>
        <begin position="78"/>
        <end position="120"/>
    </location>
</feature>
<comment type="caution">
    <text evidence="6">The sequence shown here is derived from an EMBL/GenBank/DDBJ whole genome shotgun (WGS) entry which is preliminary data.</text>
</comment>
<evidence type="ECO:0000313" key="6">
    <source>
        <dbReference type="EMBL" id="KAL3836760.1"/>
    </source>
</evidence>
<evidence type="ECO:0000259" key="5">
    <source>
        <dbReference type="Pfam" id="PF25508"/>
    </source>
</evidence>
<name>A0ABD3TJ68_SINWO</name>
<reference evidence="6 7" key="1">
    <citation type="submission" date="2024-11" db="EMBL/GenBank/DDBJ databases">
        <title>Chromosome-level genome assembly of the freshwater bivalve Anodonta woodiana.</title>
        <authorList>
            <person name="Chen X."/>
        </authorList>
    </citation>
    <scope>NUCLEOTIDE SEQUENCE [LARGE SCALE GENOMIC DNA]</scope>
    <source>
        <strain evidence="6">MN2024</strain>
        <tissue evidence="6">Gills</tissue>
    </source>
</reference>
<dbReference type="Pfam" id="PF25508">
    <property type="entry name" value="TRPM2"/>
    <property type="match status" value="1"/>
</dbReference>
<feature type="non-terminal residue" evidence="6">
    <location>
        <position position="121"/>
    </location>
</feature>
<sequence>TECISSSKSTHTREWNVDSRESDLGLAIVEELSKAAKENASGKMDEMTGHMYLLKLAVAWNMFGTAKKISVDTIKQDKILDLCMMAAILLDKADDVKQILDNGFDLKRFLTKNEIRKLYEE</sequence>
<dbReference type="PANTHER" id="PTHR13800:SF12">
    <property type="entry name" value="TRANSIENT RECEPTOR POTENTIAL CATION CHANNEL SUBFAMILY M MEMBER-LIKE 2"/>
    <property type="match status" value="1"/>
</dbReference>
<keyword evidence="4" id="KW-0472">Membrane</keyword>
<keyword evidence="3" id="KW-1133">Transmembrane helix</keyword>
<dbReference type="GO" id="GO:0016020">
    <property type="term" value="C:membrane"/>
    <property type="evidence" value="ECO:0007669"/>
    <property type="project" value="UniProtKB-SubCell"/>
</dbReference>
<keyword evidence="2" id="KW-0812">Transmembrane</keyword>
<comment type="subcellular location">
    <subcellularLocation>
        <location evidence="1">Membrane</location>
        <topology evidence="1">Multi-pass membrane protein</topology>
    </subcellularLocation>
</comment>
<gene>
    <name evidence="6" type="ORF">ACJMK2_022177</name>
</gene>
<evidence type="ECO:0000256" key="1">
    <source>
        <dbReference type="ARBA" id="ARBA00004141"/>
    </source>
</evidence>
<evidence type="ECO:0000256" key="3">
    <source>
        <dbReference type="ARBA" id="ARBA00022989"/>
    </source>
</evidence>
<evidence type="ECO:0000256" key="2">
    <source>
        <dbReference type="ARBA" id="ARBA00022692"/>
    </source>
</evidence>
<evidence type="ECO:0000256" key="4">
    <source>
        <dbReference type="ARBA" id="ARBA00023136"/>
    </source>
</evidence>
<dbReference type="InterPro" id="IPR057366">
    <property type="entry name" value="TRPM-like"/>
</dbReference>
<accession>A0ABD3TJ68</accession>
<dbReference type="EMBL" id="JBJQND010000018">
    <property type="protein sequence ID" value="KAL3836760.1"/>
    <property type="molecule type" value="Genomic_DNA"/>
</dbReference>
<organism evidence="6 7">
    <name type="scientific">Sinanodonta woodiana</name>
    <name type="common">Chinese pond mussel</name>
    <name type="synonym">Anodonta woodiana</name>
    <dbReference type="NCBI Taxonomy" id="1069815"/>
    <lineage>
        <taxon>Eukaryota</taxon>
        <taxon>Metazoa</taxon>
        <taxon>Spiralia</taxon>
        <taxon>Lophotrochozoa</taxon>
        <taxon>Mollusca</taxon>
        <taxon>Bivalvia</taxon>
        <taxon>Autobranchia</taxon>
        <taxon>Heteroconchia</taxon>
        <taxon>Palaeoheterodonta</taxon>
        <taxon>Unionida</taxon>
        <taxon>Unionoidea</taxon>
        <taxon>Unionidae</taxon>
        <taxon>Unioninae</taxon>
        <taxon>Sinanodonta</taxon>
    </lineage>
</organism>
<evidence type="ECO:0000313" key="7">
    <source>
        <dbReference type="Proteomes" id="UP001634394"/>
    </source>
</evidence>
<protein>
    <recommendedName>
        <fullName evidence="5">TRPM-like domain-containing protein</fullName>
    </recommendedName>
</protein>
<dbReference type="InterPro" id="IPR050927">
    <property type="entry name" value="TRPM"/>
</dbReference>
<feature type="non-terminal residue" evidence="6">
    <location>
        <position position="1"/>
    </location>
</feature>
<proteinExistence type="predicted"/>
<keyword evidence="7" id="KW-1185">Reference proteome</keyword>
<dbReference type="PANTHER" id="PTHR13800">
    <property type="entry name" value="TRANSIENT RECEPTOR POTENTIAL CATION CHANNEL, SUBFAMILY M, MEMBER 6"/>
    <property type="match status" value="1"/>
</dbReference>
<dbReference type="Proteomes" id="UP001634394">
    <property type="component" value="Unassembled WGS sequence"/>
</dbReference>